<gene>
    <name evidence="3" type="ORF">BECKDK2373B_GA0170837_10906</name>
</gene>
<dbReference type="InterPro" id="IPR006311">
    <property type="entry name" value="TAT_signal"/>
</dbReference>
<name>A0A450T0V6_9GAMM</name>
<dbReference type="Gene3D" id="2.60.40.2470">
    <property type="entry name" value="SoxY domain"/>
    <property type="match status" value="1"/>
</dbReference>
<proteinExistence type="predicted"/>
<evidence type="ECO:0000313" key="3">
    <source>
        <dbReference type="EMBL" id="VFJ60139.1"/>
    </source>
</evidence>
<evidence type="ECO:0000256" key="1">
    <source>
        <dbReference type="ARBA" id="ARBA00022729"/>
    </source>
</evidence>
<dbReference type="InterPro" id="IPR038162">
    <property type="entry name" value="SoxY_sf"/>
</dbReference>
<dbReference type="InterPro" id="IPR016568">
    <property type="entry name" value="Sulphur_oxidation_SoxY"/>
</dbReference>
<dbReference type="PROSITE" id="PS51318">
    <property type="entry name" value="TAT"/>
    <property type="match status" value="1"/>
</dbReference>
<dbReference type="NCBIfam" id="TIGR01409">
    <property type="entry name" value="TAT_signal_seq"/>
    <property type="match status" value="1"/>
</dbReference>
<dbReference type="NCBIfam" id="TIGR04488">
    <property type="entry name" value="SoxY_true_GGCGG"/>
    <property type="match status" value="1"/>
</dbReference>
<evidence type="ECO:0000259" key="2">
    <source>
        <dbReference type="Pfam" id="PF13501"/>
    </source>
</evidence>
<organism evidence="3">
    <name type="scientific">Candidatus Kentrum sp. DK</name>
    <dbReference type="NCBI Taxonomy" id="2126562"/>
    <lineage>
        <taxon>Bacteria</taxon>
        <taxon>Pseudomonadati</taxon>
        <taxon>Pseudomonadota</taxon>
        <taxon>Gammaproteobacteria</taxon>
        <taxon>Candidatus Kentrum</taxon>
    </lineage>
</organism>
<accession>A0A450T0V6</accession>
<dbReference type="PIRSF" id="PIRSF010312">
    <property type="entry name" value="Sulphur_oxidation_SoxY"/>
    <property type="match status" value="1"/>
</dbReference>
<dbReference type="InterPro" id="IPR032711">
    <property type="entry name" value="SoxY"/>
</dbReference>
<keyword evidence="1" id="KW-0732">Signal</keyword>
<dbReference type="EMBL" id="CAADEX010000090">
    <property type="protein sequence ID" value="VFJ60139.1"/>
    <property type="molecule type" value="Genomic_DNA"/>
</dbReference>
<sequence length="163" mass="17326">MKQEIFSVLDARQTPRRGFLALLGAGGVALLGSALFPSRSFATVEETLKAIEGITGGIAPLEEKVSLELPQIAENGNTVPFTVRVESPMTKDDYVKAIHILAEENPQPGVVTFHLNPRSGKARIKARMRLAKTQNVVAVAETSGGGMFIAKRQIKVTIGGCGG</sequence>
<protein>
    <submittedName>
        <fullName evidence="3">Sulfur-oxidizing protein SoxY</fullName>
    </submittedName>
</protein>
<dbReference type="Pfam" id="PF13501">
    <property type="entry name" value="SoxY"/>
    <property type="match status" value="1"/>
</dbReference>
<dbReference type="AlphaFoldDB" id="A0A450T0V6"/>
<dbReference type="InterPro" id="IPR019546">
    <property type="entry name" value="TAT_signal_bac_arc"/>
</dbReference>
<feature type="domain" description="Ig-like SoxY" evidence="2">
    <location>
        <begin position="62"/>
        <end position="161"/>
    </location>
</feature>
<reference evidence="3" key="1">
    <citation type="submission" date="2019-02" db="EMBL/GenBank/DDBJ databases">
        <authorList>
            <person name="Gruber-Vodicka R. H."/>
            <person name="Seah K. B. B."/>
        </authorList>
    </citation>
    <scope>NUCLEOTIDE SEQUENCE</scope>
    <source>
        <strain evidence="3">BECK_DK47</strain>
    </source>
</reference>